<dbReference type="SUPFAM" id="SSF52743">
    <property type="entry name" value="Subtilisin-like"/>
    <property type="match status" value="1"/>
</dbReference>
<organism evidence="3">
    <name type="scientific">Thiolapillus brandeum</name>
    <dbReference type="NCBI Taxonomy" id="1076588"/>
    <lineage>
        <taxon>Bacteria</taxon>
        <taxon>Pseudomonadati</taxon>
        <taxon>Pseudomonadota</taxon>
        <taxon>Gammaproteobacteria</taxon>
        <taxon>Chromatiales</taxon>
        <taxon>Sedimenticolaceae</taxon>
        <taxon>Thiolapillus</taxon>
    </lineage>
</organism>
<proteinExistence type="predicted"/>
<dbReference type="Proteomes" id="UP000886339">
    <property type="component" value="Unassembled WGS sequence"/>
</dbReference>
<dbReference type="Pfam" id="PF00082">
    <property type="entry name" value="Peptidase_S8"/>
    <property type="match status" value="1"/>
</dbReference>
<dbReference type="Gene3D" id="3.40.50.200">
    <property type="entry name" value="Peptidase S8/S53 domain"/>
    <property type="match status" value="1"/>
</dbReference>
<dbReference type="InterPro" id="IPR036852">
    <property type="entry name" value="Peptidase_S8/S53_dom_sf"/>
</dbReference>
<sequence>MAEDNKDRLPHLLIHETASTERYTRPGAGGGSKLKTPPRTRAQHAEFLIQQLEAAQGQEADIVQEQKAFGLDVGNGLYLTFESEPGFELKFQSLEYERSGIELCSVKEFEDREVATVFVPEGRLEYFLRKIIRYRDEETTPKKPDQTPKPKEQPLIESISAIKLAALEQLFTDDPALFPTENQAIWWEVWLRSSDEIDYEAFLREHAEQLDMRVGKESISFLDRTVILVYATSAQMTRSIRLLGAIAEVRLAKDTADFYTGMDRQEQQDWINHALERISLPPDDAPAVCLLDTGLNEQHPLLKPVADPADMHSYDATNWGVDDRYGHGTPMGGLATYGDLTGPLSSNDPIELTHRLESVKIMPNPGYHQNKQLYGSITRESIARVNIDHPERKRTFCMAITTTDDRDRGRPSSWSAAIDALTSGAEDDNRHLVILSAGNTDPTERHRFPGSNLTDEVHDPGQAWNALTVGGYTEKVQLDTTQYPGWQPIAPAGDLAPSSCTSMDWQKTWPIKPDIVMEAGNMAISPIDGSADYIDDALQLLTTGHQYALGKQLISLGDTSAASALASRMAARVQAQYPDFWPETVRALLVHSANWTPAMRKRMLPPAPKKPKQENYRRLLRYCGYGVPDEAALLWSASNALTLIAQESLQPFFKEDKTIKTRDIHLHALPWPVEALEELGETPVEMRVTISYFIEPNPGERGWANKYRYASHGLRFAVRRPLETSKQFNQRINQQARDEEYQKQTTQDQGWLLGENLHKLGSIHSDTWRGTAAELAARGEIAVYPVLGWWKERPKLERWGRQARYALIVSIRTPGVETDIYTPVASMIGVPVTI</sequence>
<reference evidence="3" key="1">
    <citation type="journal article" date="2020" name="mSystems">
        <title>Genome- and Community-Level Interaction Insights into Carbon Utilization and Element Cycling Functions of Hydrothermarchaeota in Hydrothermal Sediment.</title>
        <authorList>
            <person name="Zhou Z."/>
            <person name="Liu Y."/>
            <person name="Xu W."/>
            <person name="Pan J."/>
            <person name="Luo Z.H."/>
            <person name="Li M."/>
        </authorList>
    </citation>
    <scope>NUCLEOTIDE SEQUENCE [LARGE SCALE GENOMIC DNA]</scope>
    <source>
        <strain evidence="3">HyVt-458</strain>
    </source>
</reference>
<dbReference type="InterPro" id="IPR034074">
    <property type="entry name" value="Y4bN_pept_dom"/>
</dbReference>
<comment type="caution">
    <text evidence="3">The sequence shown here is derived from an EMBL/GenBank/DDBJ whole genome shotgun (WGS) entry which is preliminary data.</text>
</comment>
<dbReference type="GO" id="GO:0006508">
    <property type="term" value="P:proteolysis"/>
    <property type="evidence" value="ECO:0007669"/>
    <property type="project" value="InterPro"/>
</dbReference>
<evidence type="ECO:0000256" key="1">
    <source>
        <dbReference type="SAM" id="MobiDB-lite"/>
    </source>
</evidence>
<feature type="domain" description="Peptidase S8/S53" evidence="2">
    <location>
        <begin position="285"/>
        <end position="626"/>
    </location>
</feature>
<feature type="compositionally biased region" description="Basic and acidic residues" evidence="1">
    <location>
        <begin position="15"/>
        <end position="24"/>
    </location>
</feature>
<protein>
    <submittedName>
        <fullName evidence="3">S8 family peptidase</fullName>
    </submittedName>
</protein>
<dbReference type="AlphaFoldDB" id="A0A831W7Y1"/>
<evidence type="ECO:0000259" key="2">
    <source>
        <dbReference type="Pfam" id="PF00082"/>
    </source>
</evidence>
<dbReference type="GO" id="GO:0004252">
    <property type="term" value="F:serine-type endopeptidase activity"/>
    <property type="evidence" value="ECO:0007669"/>
    <property type="project" value="InterPro"/>
</dbReference>
<feature type="region of interest" description="Disordered" evidence="1">
    <location>
        <begin position="15"/>
        <end position="38"/>
    </location>
</feature>
<dbReference type="EMBL" id="DRLF01000191">
    <property type="protein sequence ID" value="HEC06258.1"/>
    <property type="molecule type" value="Genomic_DNA"/>
</dbReference>
<dbReference type="CDD" id="cd04847">
    <property type="entry name" value="Peptidases_S8_Subtilisin_like_2"/>
    <property type="match status" value="1"/>
</dbReference>
<name>A0A831W7Y1_9GAMM</name>
<evidence type="ECO:0000313" key="3">
    <source>
        <dbReference type="EMBL" id="HEC06258.1"/>
    </source>
</evidence>
<dbReference type="InterPro" id="IPR000209">
    <property type="entry name" value="Peptidase_S8/S53_dom"/>
</dbReference>
<accession>A0A831W7Y1</accession>
<gene>
    <name evidence="3" type="ORF">ENJ12_05375</name>
</gene>